<reference evidence="1 2" key="1">
    <citation type="submission" date="2019-04" db="EMBL/GenBank/DDBJ databases">
        <title>Fungal friends and foes A comparative genomics study of 23 Aspergillus species from section Flavi.</title>
        <authorList>
            <consortium name="DOE Joint Genome Institute"/>
            <person name="Kjaerbolling I."/>
            <person name="Vesth T.C."/>
            <person name="Frisvad J.C."/>
            <person name="Nybo J.L."/>
            <person name="Theobald S."/>
            <person name="Kildgaard S."/>
            <person name="Petersen T.I."/>
            <person name="Kuo A."/>
            <person name="Sato A."/>
            <person name="Lyhne E.K."/>
            <person name="Kogle M.E."/>
            <person name="Wiebenga A."/>
            <person name="Kun R.S."/>
            <person name="Lubbers R.J."/>
            <person name="Makela M.R."/>
            <person name="Barry K."/>
            <person name="Chovatia M."/>
            <person name="Clum A."/>
            <person name="Daum C."/>
            <person name="Haridas S."/>
            <person name="He G."/>
            <person name="LaButti K."/>
            <person name="Lipzen A."/>
            <person name="Mondo S."/>
            <person name="Pangilinan J."/>
            <person name="Riley R."/>
            <person name="Salamov A."/>
            <person name="Simmons B.A."/>
            <person name="Magnuson J.K."/>
            <person name="Henrissat B."/>
            <person name="Mortensen U.H."/>
            <person name="Larsen T.O."/>
            <person name="De vries R.P."/>
            <person name="Grigoriev I.V."/>
            <person name="Machida M."/>
            <person name="Baker S.E."/>
            <person name="Andersen M.R."/>
        </authorList>
    </citation>
    <scope>NUCLEOTIDE SEQUENCE [LARGE SCALE GENOMIC DNA]</scope>
    <source>
        <strain evidence="1 2">CBS 126849</strain>
    </source>
</reference>
<organism evidence="1 2">
    <name type="scientific">Aspergillus novoparasiticus</name>
    <dbReference type="NCBI Taxonomy" id="986946"/>
    <lineage>
        <taxon>Eukaryota</taxon>
        <taxon>Fungi</taxon>
        <taxon>Dikarya</taxon>
        <taxon>Ascomycota</taxon>
        <taxon>Pezizomycotina</taxon>
        <taxon>Eurotiomycetes</taxon>
        <taxon>Eurotiomycetidae</taxon>
        <taxon>Eurotiales</taxon>
        <taxon>Aspergillaceae</taxon>
        <taxon>Aspergillus</taxon>
        <taxon>Aspergillus subgen. Circumdati</taxon>
    </lineage>
</organism>
<evidence type="ECO:0000313" key="2">
    <source>
        <dbReference type="Proteomes" id="UP000326799"/>
    </source>
</evidence>
<evidence type="ECO:0000313" key="1">
    <source>
        <dbReference type="EMBL" id="KAB8223308.1"/>
    </source>
</evidence>
<dbReference type="Proteomes" id="UP000326799">
    <property type="component" value="Unassembled WGS sequence"/>
</dbReference>
<keyword evidence="2" id="KW-1185">Reference proteome</keyword>
<name>A0A5N6F0E8_9EURO</name>
<gene>
    <name evidence="1" type="ORF">BDV33DRAFT_39554</name>
</gene>
<dbReference type="AlphaFoldDB" id="A0A5N6F0E8"/>
<dbReference type="EMBL" id="ML733406">
    <property type="protein sequence ID" value="KAB8223308.1"/>
    <property type="molecule type" value="Genomic_DNA"/>
</dbReference>
<accession>A0A5N6F0E8</accession>
<sequence length="155" mass="17274">MVAQGATFPHDVVVGTYTPIEIPIKMELPSGQRRDLRKALGKVTVTLAFPQIPSAQGLGIPAHGPVGDQPNSRCPSDKISIDWLFRRTSERNARSAVEKRPFSEWLCFLWQPREISQVNDIGARPRGHSAVICLDAVTEGGKHTQIRKKEKKRKI</sequence>
<proteinExistence type="predicted"/>
<protein>
    <submittedName>
        <fullName evidence="1">Uncharacterized protein</fullName>
    </submittedName>
</protein>